<gene>
    <name evidence="10" type="ORF">CAC42_2907</name>
</gene>
<comment type="similarity">
    <text evidence="3">Belongs to the KXD1 family.</text>
</comment>
<feature type="domain" description="KxDL" evidence="9">
    <location>
        <begin position="89"/>
        <end position="174"/>
    </location>
</feature>
<keyword evidence="11" id="KW-1185">Reference proteome</keyword>
<dbReference type="InterPro" id="IPR019371">
    <property type="entry name" value="KxDL_dom"/>
</dbReference>
<protein>
    <recommendedName>
        <fullName evidence="4">Biogenesis of lysosome-related organelles complex 1 subunit KXD1</fullName>
    </recommendedName>
    <alternativeName>
        <fullName evidence="7">KxDL homolog</fullName>
    </alternativeName>
</protein>
<evidence type="ECO:0000256" key="4">
    <source>
        <dbReference type="ARBA" id="ARBA00016207"/>
    </source>
</evidence>
<evidence type="ECO:0000313" key="10">
    <source>
        <dbReference type="EMBL" id="PNS20662.1"/>
    </source>
</evidence>
<keyword evidence="5" id="KW-0813">Transport</keyword>
<dbReference type="InParanoid" id="A0A2K1R032"/>
<organism evidence="10 11">
    <name type="scientific">Sphaceloma murrayae</name>
    <dbReference type="NCBI Taxonomy" id="2082308"/>
    <lineage>
        <taxon>Eukaryota</taxon>
        <taxon>Fungi</taxon>
        <taxon>Dikarya</taxon>
        <taxon>Ascomycota</taxon>
        <taxon>Pezizomycotina</taxon>
        <taxon>Dothideomycetes</taxon>
        <taxon>Dothideomycetidae</taxon>
        <taxon>Myriangiales</taxon>
        <taxon>Elsinoaceae</taxon>
        <taxon>Sphaceloma</taxon>
    </lineage>
</organism>
<dbReference type="GO" id="GO:0007032">
    <property type="term" value="P:endosome organization"/>
    <property type="evidence" value="ECO:0007669"/>
    <property type="project" value="TreeGrafter"/>
</dbReference>
<feature type="region of interest" description="Disordered" evidence="8">
    <location>
        <begin position="1"/>
        <end position="74"/>
    </location>
</feature>
<evidence type="ECO:0000256" key="5">
    <source>
        <dbReference type="ARBA" id="ARBA00022448"/>
    </source>
</evidence>
<dbReference type="EMBL" id="NKHZ01000018">
    <property type="protein sequence ID" value="PNS20662.1"/>
    <property type="molecule type" value="Genomic_DNA"/>
</dbReference>
<comment type="subcellular location">
    <subcellularLocation>
        <location evidence="2">Endosome</location>
    </subcellularLocation>
</comment>
<feature type="compositionally biased region" description="Low complexity" evidence="8">
    <location>
        <begin position="55"/>
        <end position="74"/>
    </location>
</feature>
<evidence type="ECO:0000256" key="1">
    <source>
        <dbReference type="ARBA" id="ARBA00002069"/>
    </source>
</evidence>
<comment type="caution">
    <text evidence="10">The sequence shown here is derived from an EMBL/GenBank/DDBJ whole genome shotgun (WGS) entry which is preliminary data.</text>
</comment>
<dbReference type="GO" id="GO:0031083">
    <property type="term" value="C:BLOC-1 complex"/>
    <property type="evidence" value="ECO:0007669"/>
    <property type="project" value="TreeGrafter"/>
</dbReference>
<evidence type="ECO:0000256" key="6">
    <source>
        <dbReference type="ARBA" id="ARBA00022753"/>
    </source>
</evidence>
<dbReference type="InterPro" id="IPR051390">
    <property type="entry name" value="BLOC-1_subunit_KXD1"/>
</dbReference>
<evidence type="ECO:0000256" key="7">
    <source>
        <dbReference type="ARBA" id="ARBA00029808"/>
    </source>
</evidence>
<dbReference type="Proteomes" id="UP000243797">
    <property type="component" value="Unassembled WGS sequence"/>
</dbReference>
<dbReference type="GO" id="GO:0032880">
    <property type="term" value="P:regulation of protein localization"/>
    <property type="evidence" value="ECO:0007669"/>
    <property type="project" value="TreeGrafter"/>
</dbReference>
<dbReference type="AlphaFoldDB" id="A0A2K1R032"/>
<dbReference type="OrthoDB" id="4089816at2759"/>
<feature type="compositionally biased region" description="Low complexity" evidence="8">
    <location>
        <begin position="7"/>
        <end position="20"/>
    </location>
</feature>
<dbReference type="GO" id="GO:0005768">
    <property type="term" value="C:endosome"/>
    <property type="evidence" value="ECO:0007669"/>
    <property type="project" value="UniProtKB-SubCell"/>
</dbReference>
<name>A0A2K1R032_9PEZI</name>
<evidence type="ECO:0000256" key="2">
    <source>
        <dbReference type="ARBA" id="ARBA00004177"/>
    </source>
</evidence>
<evidence type="ECO:0000259" key="9">
    <source>
        <dbReference type="Pfam" id="PF10241"/>
    </source>
</evidence>
<dbReference type="PANTHER" id="PTHR37787:SF1">
    <property type="entry name" value="BIOGENESIS OF LYSOSOME-RELATED ORGANELLES COMPLEX 1 SUBUNIT KXD1"/>
    <property type="match status" value="1"/>
</dbReference>
<comment type="function">
    <text evidence="1">Component of the biogenesis of lysosome-related organelles complex-1 (BLOC-1) involved in endosomal cargo sorting.</text>
</comment>
<dbReference type="Pfam" id="PF10241">
    <property type="entry name" value="KxDL"/>
    <property type="match status" value="1"/>
</dbReference>
<evidence type="ECO:0000256" key="3">
    <source>
        <dbReference type="ARBA" id="ARBA00005913"/>
    </source>
</evidence>
<sequence length="187" mass="20744">MPTYQHPNFTTPTTPNFSTTGKSPTPYQPYHAQLPYPQPLTHRRIPSASPERPESITTSGGTFSTASSDYDTTSASAGSVDLLEYMSDRLSNTIDPTPLDRSLAQQARTSGTLNAKQHELLELQALAQRRLAAAQTNFREGIRAAREVQRELAWTQGRVTALNQRAAQKYPLQYRAASGKYPNPMDY</sequence>
<reference evidence="10 11" key="1">
    <citation type="submission" date="2017-06" db="EMBL/GenBank/DDBJ databases">
        <title>Draft genome sequence of a variant of Elsinoe murrayae.</title>
        <authorList>
            <person name="Cheng Q."/>
        </authorList>
    </citation>
    <scope>NUCLEOTIDE SEQUENCE [LARGE SCALE GENOMIC DNA]</scope>
    <source>
        <strain evidence="10 11">CQ-2017a</strain>
    </source>
</reference>
<proteinExistence type="inferred from homology"/>
<dbReference type="PANTHER" id="PTHR37787">
    <property type="entry name" value="BIOGENESIS OF LYSOSOME-RELATED ORGANELLES COMPLEX 1 SUBUNIT KXD1"/>
    <property type="match status" value="1"/>
</dbReference>
<accession>A0A2K1R032</accession>
<evidence type="ECO:0000256" key="8">
    <source>
        <dbReference type="SAM" id="MobiDB-lite"/>
    </source>
</evidence>
<keyword evidence="6" id="KW-0967">Endosome</keyword>
<evidence type="ECO:0000313" key="11">
    <source>
        <dbReference type="Proteomes" id="UP000243797"/>
    </source>
</evidence>